<dbReference type="PANTHER" id="PTHR33067:SF35">
    <property type="entry name" value="ASPARTIC PEPTIDASE DDI1-TYPE DOMAIN-CONTAINING PROTEIN"/>
    <property type="match status" value="1"/>
</dbReference>
<reference evidence="2" key="1">
    <citation type="journal article" date="2019" name="Sci. Rep.">
        <title>Draft genome of Tanacetum cinerariifolium, the natural source of mosquito coil.</title>
        <authorList>
            <person name="Yamashiro T."/>
            <person name="Shiraishi A."/>
            <person name="Satake H."/>
            <person name="Nakayama K."/>
        </authorList>
    </citation>
    <scope>NUCLEOTIDE SEQUENCE</scope>
</reference>
<dbReference type="AlphaFoldDB" id="A0A6L2JW10"/>
<gene>
    <name evidence="2" type="ORF">Tci_012043</name>
</gene>
<dbReference type="Gene3D" id="2.40.70.10">
    <property type="entry name" value="Acid Proteases"/>
    <property type="match status" value="1"/>
</dbReference>
<keyword evidence="2" id="KW-0548">Nucleotidyltransferase</keyword>
<protein>
    <submittedName>
        <fullName evidence="2">Reverse transcriptase domain-containing protein</fullName>
    </submittedName>
</protein>
<accession>A0A6L2JW10</accession>
<evidence type="ECO:0000256" key="1">
    <source>
        <dbReference type="SAM" id="MobiDB-lite"/>
    </source>
</evidence>
<comment type="caution">
    <text evidence="2">The sequence shown here is derived from an EMBL/GenBank/DDBJ whole genome shotgun (WGS) entry which is preliminary data.</text>
</comment>
<dbReference type="GO" id="GO:0003964">
    <property type="term" value="F:RNA-directed DNA polymerase activity"/>
    <property type="evidence" value="ECO:0007669"/>
    <property type="project" value="UniProtKB-KW"/>
</dbReference>
<dbReference type="EMBL" id="BKCJ010001254">
    <property type="protein sequence ID" value="GEU40065.1"/>
    <property type="molecule type" value="Genomic_DNA"/>
</dbReference>
<feature type="compositionally biased region" description="Acidic residues" evidence="1">
    <location>
        <begin position="166"/>
        <end position="175"/>
    </location>
</feature>
<dbReference type="CDD" id="cd00303">
    <property type="entry name" value="retropepsin_like"/>
    <property type="match status" value="1"/>
</dbReference>
<dbReference type="PANTHER" id="PTHR33067">
    <property type="entry name" value="RNA-DIRECTED DNA POLYMERASE-RELATED"/>
    <property type="match status" value="1"/>
</dbReference>
<dbReference type="InterPro" id="IPR021109">
    <property type="entry name" value="Peptidase_aspartic_dom_sf"/>
</dbReference>
<name>A0A6L2JW10_TANCI</name>
<feature type="region of interest" description="Disordered" evidence="1">
    <location>
        <begin position="166"/>
        <end position="191"/>
    </location>
</feature>
<sequence length="373" mass="43034">MNTHSSGQEPTSPYLEPERFIHRTKKKKKKRNPFIPLEDRISKVKYPPFENPFEAEVVYNPFLDLPFPMANDQPMWGNNRAVVPTLEATIIANDLGDNFPVKDAIKVKLFLSSLARDAKVWFNELSLGVITTWEEMRQAFVSRFFPPTFDPPVNPNAKTTIIDNDSEDEADEAEKEVEPSSFKQTKSDPPPLKAYKLKIRYPQRLRKEKMEERYANNSVECLAVANLGASINLMPYFLYTSLSENTLKPTRMSIRLANHTYQYPIGVAENMLIQLRKFVFFMDFIILQMEEDDKVPLILGRPFLHATDAIIRVKNEELNLGAEEDRITLLIDKVMQHSYSNDGTCFRMDVIDEVTREELITLLDDSEPFLNTS</sequence>
<proteinExistence type="predicted"/>
<organism evidence="2">
    <name type="scientific">Tanacetum cinerariifolium</name>
    <name type="common">Dalmatian daisy</name>
    <name type="synonym">Chrysanthemum cinerariifolium</name>
    <dbReference type="NCBI Taxonomy" id="118510"/>
    <lineage>
        <taxon>Eukaryota</taxon>
        <taxon>Viridiplantae</taxon>
        <taxon>Streptophyta</taxon>
        <taxon>Embryophyta</taxon>
        <taxon>Tracheophyta</taxon>
        <taxon>Spermatophyta</taxon>
        <taxon>Magnoliopsida</taxon>
        <taxon>eudicotyledons</taxon>
        <taxon>Gunneridae</taxon>
        <taxon>Pentapetalae</taxon>
        <taxon>asterids</taxon>
        <taxon>campanulids</taxon>
        <taxon>Asterales</taxon>
        <taxon>Asteraceae</taxon>
        <taxon>Asteroideae</taxon>
        <taxon>Anthemideae</taxon>
        <taxon>Anthemidinae</taxon>
        <taxon>Tanacetum</taxon>
    </lineage>
</organism>
<keyword evidence="2" id="KW-0808">Transferase</keyword>
<keyword evidence="2" id="KW-0695">RNA-directed DNA polymerase</keyword>
<evidence type="ECO:0000313" key="2">
    <source>
        <dbReference type="EMBL" id="GEU40065.1"/>
    </source>
</evidence>